<comment type="caution">
    <text evidence="3">The sequence shown here is derived from an EMBL/GenBank/DDBJ whole genome shotgun (WGS) entry which is preliminary data.</text>
</comment>
<sequence length="759" mass="83665">MVAMRPPFNHNHDPNHGAADGPRGPPRHRMVSARPPKRHVNTDVIPIHKPVASSSGITCSILMAEPNVFLAGLDHDGRARRGNRPTGTALLRGKLQLVLTKNIKIKTVQLKLAGKTRTEWPEGIPPMRLQEWEEDSLRTQVLTFFDAINDGWETEYGNQCSFSLKDGAADPASTHVSIRSGQLALDSPPFSRRGGLTSKELKKLKLRSVRSRSFGQGDVPVAKPAVLNPKGYKIFRPGTYEYSFELPIDHHQLETTKLPFGSVKWELQASVERHGAFRANLNGTKEVSIVRVPDQLSLETTEPISISRQWDDQLHYDIVVSGKSFAIGSKIPIAFKFTPLAKVQVYKIRVYIAESIEYWTNNRLVTRREPGRKILLLEKTAGKPMDPSLGAELRTTSGGELSPGERRSAREVAATRNSTQSAGRDSPSAPLPEPSNNLLGDLDLGLENFWGPTEIEANVQIPTCEMMKKDNNLILHPDSSWKNVSVDHWIRIVMRVSRADPDDPTGTKRRHFEISIDSPITLLNCRATQTNTNLPEYSGFDHASSYVQRACGCADSASLSLSEEHVPNSPRTIIPDGRMRNPNGRPRPYSAIEPMGNTRPIHLIRMPSFGPPEFDADEPPPPADEHSNNIDTSSIMTPPPRYDTIIGTPSVDGLADYFARLAAHGFSGPGHDMAIREDEESPEEDDDSDSDGTTLAIVGPQRLTERTGRVNVVNPRTPGGGRVPSRSLEIARPAVDFILAEPPQRKANVDRGTAAPIAE</sequence>
<reference evidence="3 4" key="1">
    <citation type="journal article" date="2017" name="G3 (Bethesda)">
        <title>First Draft Genome Sequence of the Pathogenic Fungus Lomentospora prolificans (Formerly Scedosporium prolificans).</title>
        <authorList>
            <person name="Luo R."/>
            <person name="Zimin A."/>
            <person name="Workman R."/>
            <person name="Fan Y."/>
            <person name="Pertea G."/>
            <person name="Grossman N."/>
            <person name="Wear M.P."/>
            <person name="Jia B."/>
            <person name="Miller H."/>
            <person name="Casadevall A."/>
            <person name="Timp W."/>
            <person name="Zhang S.X."/>
            <person name="Salzberg S.L."/>
        </authorList>
    </citation>
    <scope>NUCLEOTIDE SEQUENCE [LARGE SCALE GENOMIC DNA]</scope>
    <source>
        <strain evidence="3 4">JHH-5317</strain>
    </source>
</reference>
<evidence type="ECO:0000259" key="2">
    <source>
        <dbReference type="SMART" id="SM01017"/>
    </source>
</evidence>
<evidence type="ECO:0000313" key="3">
    <source>
        <dbReference type="EMBL" id="PKS13336.1"/>
    </source>
</evidence>
<dbReference type="PANTHER" id="PTHR11188">
    <property type="entry name" value="ARRESTIN DOMAIN CONTAINING PROTEIN"/>
    <property type="match status" value="1"/>
</dbReference>
<feature type="region of interest" description="Disordered" evidence="1">
    <location>
        <begin position="669"/>
        <end position="701"/>
    </location>
</feature>
<evidence type="ECO:0000313" key="4">
    <source>
        <dbReference type="Proteomes" id="UP000233524"/>
    </source>
</evidence>
<proteinExistence type="predicted"/>
<dbReference type="InParanoid" id="A0A2N3NLK0"/>
<dbReference type="GO" id="GO:0031625">
    <property type="term" value="F:ubiquitin protein ligase binding"/>
    <property type="evidence" value="ECO:0007669"/>
    <property type="project" value="TreeGrafter"/>
</dbReference>
<dbReference type="GO" id="GO:0070086">
    <property type="term" value="P:ubiquitin-dependent endocytosis"/>
    <property type="evidence" value="ECO:0007669"/>
    <property type="project" value="TreeGrafter"/>
</dbReference>
<dbReference type="Proteomes" id="UP000233524">
    <property type="component" value="Unassembled WGS sequence"/>
</dbReference>
<feature type="domain" description="Arrestin C-terminal-like" evidence="2">
    <location>
        <begin position="310"/>
        <end position="527"/>
    </location>
</feature>
<dbReference type="GO" id="GO:0005829">
    <property type="term" value="C:cytosol"/>
    <property type="evidence" value="ECO:0007669"/>
    <property type="project" value="TreeGrafter"/>
</dbReference>
<dbReference type="InterPro" id="IPR014752">
    <property type="entry name" value="Arrestin-like_C"/>
</dbReference>
<feature type="region of interest" description="Disordered" evidence="1">
    <location>
        <begin position="385"/>
        <end position="437"/>
    </location>
</feature>
<organism evidence="3 4">
    <name type="scientific">Lomentospora prolificans</name>
    <dbReference type="NCBI Taxonomy" id="41688"/>
    <lineage>
        <taxon>Eukaryota</taxon>
        <taxon>Fungi</taxon>
        <taxon>Dikarya</taxon>
        <taxon>Ascomycota</taxon>
        <taxon>Pezizomycotina</taxon>
        <taxon>Sordariomycetes</taxon>
        <taxon>Hypocreomycetidae</taxon>
        <taxon>Microascales</taxon>
        <taxon>Microascaceae</taxon>
        <taxon>Lomentospora</taxon>
    </lineage>
</organism>
<dbReference type="GO" id="GO:0030674">
    <property type="term" value="F:protein-macromolecule adaptor activity"/>
    <property type="evidence" value="ECO:0007669"/>
    <property type="project" value="TreeGrafter"/>
</dbReference>
<dbReference type="Pfam" id="PF02752">
    <property type="entry name" value="Arrestin_C"/>
    <property type="match status" value="1"/>
</dbReference>
<accession>A0A2N3NLK0</accession>
<name>A0A2N3NLK0_9PEZI</name>
<dbReference type="InterPro" id="IPR050357">
    <property type="entry name" value="Arrestin_domain-protein"/>
</dbReference>
<feature type="region of interest" description="Disordered" evidence="1">
    <location>
        <begin position="1"/>
        <end position="33"/>
    </location>
</feature>
<dbReference type="STRING" id="41688.A0A2N3NLK0"/>
<dbReference type="FunCoup" id="A0A2N3NLK0">
    <property type="interactions" value="60"/>
</dbReference>
<feature type="compositionally biased region" description="Acidic residues" evidence="1">
    <location>
        <begin position="677"/>
        <end position="690"/>
    </location>
</feature>
<dbReference type="Gene3D" id="2.60.40.640">
    <property type="match status" value="1"/>
</dbReference>
<dbReference type="EMBL" id="NLAX01000001">
    <property type="protein sequence ID" value="PKS13336.1"/>
    <property type="molecule type" value="Genomic_DNA"/>
</dbReference>
<dbReference type="AlphaFoldDB" id="A0A2N3NLK0"/>
<dbReference type="PANTHER" id="PTHR11188:SF174">
    <property type="entry name" value="ARRESTIN-RELATED TRAFFICKING ADAPTER 10-RELATED"/>
    <property type="match status" value="1"/>
</dbReference>
<protein>
    <recommendedName>
        <fullName evidence="2">Arrestin C-terminal-like domain-containing protein</fullName>
    </recommendedName>
</protein>
<dbReference type="VEuPathDB" id="FungiDB:jhhlp_000107"/>
<feature type="region of interest" description="Disordered" evidence="1">
    <location>
        <begin position="610"/>
        <end position="636"/>
    </location>
</feature>
<dbReference type="SMART" id="SM01017">
    <property type="entry name" value="Arrestin_C"/>
    <property type="match status" value="1"/>
</dbReference>
<feature type="region of interest" description="Disordered" evidence="1">
    <location>
        <begin position="563"/>
        <end position="583"/>
    </location>
</feature>
<dbReference type="OrthoDB" id="2238745at2759"/>
<keyword evidence="4" id="KW-1185">Reference proteome</keyword>
<dbReference type="InterPro" id="IPR011022">
    <property type="entry name" value="Arrestin_C-like"/>
</dbReference>
<evidence type="ECO:0000256" key="1">
    <source>
        <dbReference type="SAM" id="MobiDB-lite"/>
    </source>
</evidence>
<gene>
    <name evidence="3" type="ORF">jhhlp_000107</name>
</gene>